<dbReference type="InterPro" id="IPR010516">
    <property type="entry name" value="SAP18"/>
</dbReference>
<sequence length="151" mass="17453">MVRRTPMLIRIFLRYEKHNIYENDLPKDELQTYLWSESTMCDIVDVVLEACQSLRKPKCKLSIATVYPDKHGNLNVKKIGVLWAQQKGRDYREARMTLQDIGFEPGDFIDVAVLGIHDYNLNERIVGSATSTHDHYNEKEEVNPGINDGEN</sequence>
<evidence type="ECO:0000256" key="1">
    <source>
        <dbReference type="ARBA" id="ARBA00009143"/>
    </source>
</evidence>
<organism evidence="2">
    <name type="scientific">Aureoumbra lagunensis</name>
    <dbReference type="NCBI Taxonomy" id="44058"/>
    <lineage>
        <taxon>Eukaryota</taxon>
        <taxon>Sar</taxon>
        <taxon>Stramenopiles</taxon>
        <taxon>Ochrophyta</taxon>
        <taxon>Pelagophyceae</taxon>
        <taxon>Pelagomonadales</taxon>
        <taxon>Aureoumbra</taxon>
    </lineage>
</organism>
<accession>A0A7S3JSF8</accession>
<evidence type="ECO:0008006" key="3">
    <source>
        <dbReference type="Google" id="ProtNLM"/>
    </source>
</evidence>
<dbReference type="PANTHER" id="PTHR13082:SF0">
    <property type="entry name" value="HISTONE DEACETYLASE COMPLEX SUBUNIT SAP18"/>
    <property type="match status" value="1"/>
</dbReference>
<comment type="similarity">
    <text evidence="1">Belongs to the SAP18 family.</text>
</comment>
<gene>
    <name evidence="2" type="ORF">ALAG00032_LOCUS2476</name>
</gene>
<proteinExistence type="inferred from homology"/>
<protein>
    <recommendedName>
        <fullName evidence="3">Histone deacetylase complex subunit SAP18</fullName>
    </recommendedName>
</protein>
<dbReference type="Gene3D" id="3.10.20.550">
    <property type="entry name" value="ASAP complex, SAP18 subunit"/>
    <property type="match status" value="1"/>
</dbReference>
<dbReference type="GO" id="GO:0003714">
    <property type="term" value="F:transcription corepressor activity"/>
    <property type="evidence" value="ECO:0007669"/>
    <property type="project" value="TreeGrafter"/>
</dbReference>
<name>A0A7S3JSF8_9STRA</name>
<dbReference type="PANTHER" id="PTHR13082">
    <property type="entry name" value="SAP18"/>
    <property type="match status" value="1"/>
</dbReference>
<dbReference type="InterPro" id="IPR042534">
    <property type="entry name" value="SAP18_sf"/>
</dbReference>
<dbReference type="EMBL" id="HBIJ01003540">
    <property type="protein sequence ID" value="CAE0361743.1"/>
    <property type="molecule type" value="Transcribed_RNA"/>
</dbReference>
<evidence type="ECO:0000313" key="2">
    <source>
        <dbReference type="EMBL" id="CAE0361743.1"/>
    </source>
</evidence>
<reference evidence="2" key="1">
    <citation type="submission" date="2021-01" db="EMBL/GenBank/DDBJ databases">
        <authorList>
            <person name="Corre E."/>
            <person name="Pelletier E."/>
            <person name="Niang G."/>
            <person name="Scheremetjew M."/>
            <person name="Finn R."/>
            <person name="Kale V."/>
            <person name="Holt S."/>
            <person name="Cochrane G."/>
            <person name="Meng A."/>
            <person name="Brown T."/>
            <person name="Cohen L."/>
        </authorList>
    </citation>
    <scope>NUCLEOTIDE SEQUENCE</scope>
    <source>
        <strain evidence="2">CCMP1510</strain>
    </source>
</reference>
<dbReference type="Pfam" id="PF06487">
    <property type="entry name" value="SAP18"/>
    <property type="match status" value="1"/>
</dbReference>
<dbReference type="AlphaFoldDB" id="A0A7S3JSF8"/>
<dbReference type="GO" id="GO:0005634">
    <property type="term" value="C:nucleus"/>
    <property type="evidence" value="ECO:0007669"/>
    <property type="project" value="TreeGrafter"/>
</dbReference>